<proteinExistence type="predicted"/>
<dbReference type="Proteomes" id="UP000193944">
    <property type="component" value="Unassembled WGS sequence"/>
</dbReference>
<name>A0A1Y1VW98_9FUNG</name>
<protein>
    <submittedName>
        <fullName evidence="2">Uncharacterized protein</fullName>
    </submittedName>
</protein>
<reference evidence="2 3" key="2">
    <citation type="submission" date="2016-08" db="EMBL/GenBank/DDBJ databases">
        <title>Pervasive Adenine N6-methylation of Active Genes in Fungi.</title>
        <authorList>
            <consortium name="DOE Joint Genome Institute"/>
            <person name="Mondo S.J."/>
            <person name="Dannebaum R.O."/>
            <person name="Kuo R.C."/>
            <person name="Labutti K."/>
            <person name="Haridas S."/>
            <person name="Kuo A."/>
            <person name="Salamov A."/>
            <person name="Ahrendt S.R."/>
            <person name="Lipzen A."/>
            <person name="Sullivan W."/>
            <person name="Andreopoulos W.B."/>
            <person name="Clum A."/>
            <person name="Lindquist E."/>
            <person name="Daum C."/>
            <person name="Ramamoorthy G.K."/>
            <person name="Gryganskyi A."/>
            <person name="Culley D."/>
            <person name="Magnuson J.K."/>
            <person name="James T.Y."/>
            <person name="O'Malley M.A."/>
            <person name="Stajich J.E."/>
            <person name="Spatafora J.W."/>
            <person name="Visel A."/>
            <person name="Grigoriev I.V."/>
        </authorList>
    </citation>
    <scope>NUCLEOTIDE SEQUENCE [LARGE SCALE GENOMIC DNA]</scope>
    <source>
        <strain evidence="2 3">S4</strain>
    </source>
</reference>
<accession>A0A1Y1VW98</accession>
<evidence type="ECO:0000256" key="1">
    <source>
        <dbReference type="SAM" id="Phobius"/>
    </source>
</evidence>
<evidence type="ECO:0000313" key="2">
    <source>
        <dbReference type="EMBL" id="ORX65569.1"/>
    </source>
</evidence>
<keyword evidence="1" id="KW-0472">Membrane</keyword>
<reference evidence="2 3" key="1">
    <citation type="submission" date="2016-08" db="EMBL/GenBank/DDBJ databases">
        <title>A Parts List for Fungal Cellulosomes Revealed by Comparative Genomics.</title>
        <authorList>
            <consortium name="DOE Joint Genome Institute"/>
            <person name="Haitjema C.H."/>
            <person name="Gilmore S.P."/>
            <person name="Henske J.K."/>
            <person name="Solomon K.V."/>
            <person name="De Groot R."/>
            <person name="Kuo A."/>
            <person name="Mondo S.J."/>
            <person name="Salamov A.A."/>
            <person name="Labutti K."/>
            <person name="Zhao Z."/>
            <person name="Chiniquy J."/>
            <person name="Barry K."/>
            <person name="Brewer H.M."/>
            <person name="Purvine S.O."/>
            <person name="Wright A.T."/>
            <person name="Boxma B."/>
            <person name="Van Alen T."/>
            <person name="Hackstein J.H."/>
            <person name="Baker S.E."/>
            <person name="Grigoriev I.V."/>
            <person name="O'Malley M.A."/>
        </authorList>
    </citation>
    <scope>NUCLEOTIDE SEQUENCE [LARGE SCALE GENOMIC DNA]</scope>
    <source>
        <strain evidence="2 3">S4</strain>
    </source>
</reference>
<evidence type="ECO:0000313" key="3">
    <source>
        <dbReference type="Proteomes" id="UP000193944"/>
    </source>
</evidence>
<sequence>MLLFFIYISLKFLMLNMKSIYIKSYILVRIKKKKNVKKIIKNFIDYYYYNK</sequence>
<keyword evidence="1" id="KW-1133">Transmembrane helix</keyword>
<dbReference type="AlphaFoldDB" id="A0A1Y1VW98"/>
<gene>
    <name evidence="2" type="ORF">BCR32DRAFT_113788</name>
</gene>
<dbReference type="EMBL" id="MCFG01000458">
    <property type="protein sequence ID" value="ORX65569.1"/>
    <property type="molecule type" value="Genomic_DNA"/>
</dbReference>
<keyword evidence="1" id="KW-0812">Transmembrane</keyword>
<keyword evidence="3" id="KW-1185">Reference proteome</keyword>
<comment type="caution">
    <text evidence="2">The sequence shown here is derived from an EMBL/GenBank/DDBJ whole genome shotgun (WGS) entry which is preliminary data.</text>
</comment>
<organism evidence="2 3">
    <name type="scientific">Anaeromyces robustus</name>
    <dbReference type="NCBI Taxonomy" id="1754192"/>
    <lineage>
        <taxon>Eukaryota</taxon>
        <taxon>Fungi</taxon>
        <taxon>Fungi incertae sedis</taxon>
        <taxon>Chytridiomycota</taxon>
        <taxon>Chytridiomycota incertae sedis</taxon>
        <taxon>Neocallimastigomycetes</taxon>
        <taxon>Neocallimastigales</taxon>
        <taxon>Neocallimastigaceae</taxon>
        <taxon>Anaeromyces</taxon>
    </lineage>
</organism>
<feature type="transmembrane region" description="Helical" evidence="1">
    <location>
        <begin position="6"/>
        <end position="28"/>
    </location>
</feature>